<evidence type="ECO:0000313" key="1">
    <source>
        <dbReference type="EMBL" id="MBB6226238.1"/>
    </source>
</evidence>
<sequence length="152" mass="16590">MAAMVGKRILAIASGGGHFVQLLRLRPGFAGHSVHFASVHPDMASEVIGQPYYSFRDVSRADWWRVPLTLFDLIIILMRVRPQVIVTTGALPPLIALALVKPFGVRTLWVDSIANSETLSGSGRLARRIAGTTITQWPQLAEPGVDHWGSVL</sequence>
<name>A0A841LB52_9SPHN</name>
<gene>
    <name evidence="1" type="ORF">FHS79_000391</name>
</gene>
<dbReference type="Gene3D" id="3.40.50.2000">
    <property type="entry name" value="Glycogen Phosphorylase B"/>
    <property type="match status" value="1"/>
</dbReference>
<accession>A0A841LB52</accession>
<reference evidence="1 2" key="1">
    <citation type="submission" date="2020-08" db="EMBL/GenBank/DDBJ databases">
        <title>Genomic Encyclopedia of Type Strains, Phase IV (KMG-IV): sequencing the most valuable type-strain genomes for metagenomic binning, comparative biology and taxonomic classification.</title>
        <authorList>
            <person name="Goeker M."/>
        </authorList>
    </citation>
    <scope>NUCLEOTIDE SEQUENCE [LARGE SCALE GENOMIC DNA]</scope>
    <source>
        <strain evidence="1 2">DSM 102189</strain>
    </source>
</reference>
<dbReference type="GO" id="GO:0016740">
    <property type="term" value="F:transferase activity"/>
    <property type="evidence" value="ECO:0007669"/>
    <property type="project" value="UniProtKB-KW"/>
</dbReference>
<dbReference type="AlphaFoldDB" id="A0A841LB52"/>
<keyword evidence="1" id="KW-0808">Transferase</keyword>
<comment type="caution">
    <text evidence="1">The sequence shown here is derived from an EMBL/GenBank/DDBJ whole genome shotgun (WGS) entry which is preliminary data.</text>
</comment>
<proteinExistence type="predicted"/>
<dbReference type="RefSeq" id="WP_207792179.1">
    <property type="nucleotide sequence ID" value="NZ_BMOX01000035.1"/>
</dbReference>
<dbReference type="EMBL" id="JACIIV010000002">
    <property type="protein sequence ID" value="MBB6226238.1"/>
    <property type="molecule type" value="Genomic_DNA"/>
</dbReference>
<protein>
    <submittedName>
        <fullName evidence="1">UDP-N-acetylglucosamine:LPS N-acetylglucosamine transferase</fullName>
    </submittedName>
</protein>
<dbReference type="Proteomes" id="UP000538147">
    <property type="component" value="Unassembled WGS sequence"/>
</dbReference>
<organism evidence="1 2">
    <name type="scientific">Polymorphobacter multimanifer</name>
    <dbReference type="NCBI Taxonomy" id="1070431"/>
    <lineage>
        <taxon>Bacteria</taxon>
        <taxon>Pseudomonadati</taxon>
        <taxon>Pseudomonadota</taxon>
        <taxon>Alphaproteobacteria</taxon>
        <taxon>Sphingomonadales</taxon>
        <taxon>Sphingosinicellaceae</taxon>
        <taxon>Polymorphobacter</taxon>
    </lineage>
</organism>
<evidence type="ECO:0000313" key="2">
    <source>
        <dbReference type="Proteomes" id="UP000538147"/>
    </source>
</evidence>
<dbReference type="SUPFAM" id="SSF53756">
    <property type="entry name" value="UDP-Glycosyltransferase/glycogen phosphorylase"/>
    <property type="match status" value="1"/>
</dbReference>
<keyword evidence="2" id="KW-1185">Reference proteome</keyword>